<accession>A0A854QAX8</accession>
<reference evidence="1 2" key="1">
    <citation type="submission" date="2017-06" db="EMBL/GenBank/DDBJ databases">
        <title>Global population genomics of the pathogenic fungus Cryptococcus neoformans var. grubii.</title>
        <authorList>
            <person name="Cuomo C."/>
            <person name="Litvintseva A."/>
            <person name="Chen Y."/>
            <person name="Young S."/>
            <person name="Zeng Q."/>
            <person name="Chapman S."/>
            <person name="Gujja S."/>
            <person name="Saif S."/>
            <person name="Birren B."/>
        </authorList>
    </citation>
    <scope>NUCLEOTIDE SEQUENCE [LARGE SCALE GENOMIC DNA]</scope>
    <source>
        <strain evidence="1 2">Tu259-1</strain>
    </source>
</reference>
<gene>
    <name evidence="1" type="ORF">C361_04657</name>
</gene>
<name>A0A854QAX8_CRYNE</name>
<sequence>MDSLTIDRDSRTWNVPIVPSDSATGVTPPVAEFYSGSPGTPTAWMEQFKQMIRGLDKDLDRRRTSGGIYCANWKRYQVSSHLLYGILVTHIYHKRPWYRPYGFGELHIDVSCIITPHWANSRREDIKRTAVYMERKLRRMAEIEYAKKRVEFALTNRWPSREQEIRLMKEITTDLARELIGEHIGTRFLFLQGRTRRDYRNIVRQGEEPRLSPIWIGAIEEYIDVLLGPQRTRFEILESALKDVGEELGDTLLSLPRLHHR</sequence>
<evidence type="ECO:0000313" key="1">
    <source>
        <dbReference type="EMBL" id="OXG17669.1"/>
    </source>
</evidence>
<protein>
    <submittedName>
        <fullName evidence="1">Uncharacterized protein</fullName>
    </submittedName>
</protein>
<dbReference type="EMBL" id="AMKT01000059">
    <property type="protein sequence ID" value="OXG17669.1"/>
    <property type="molecule type" value="Genomic_DNA"/>
</dbReference>
<evidence type="ECO:0000313" key="2">
    <source>
        <dbReference type="Proteomes" id="UP000199727"/>
    </source>
</evidence>
<comment type="caution">
    <text evidence="1">The sequence shown here is derived from an EMBL/GenBank/DDBJ whole genome shotgun (WGS) entry which is preliminary data.</text>
</comment>
<dbReference type="AlphaFoldDB" id="A0A854QAX8"/>
<proteinExistence type="predicted"/>
<organism evidence="1 2">
    <name type="scientific">Cryptococcus neoformans Tu259-1</name>
    <dbReference type="NCBI Taxonomy" id="1230072"/>
    <lineage>
        <taxon>Eukaryota</taxon>
        <taxon>Fungi</taxon>
        <taxon>Dikarya</taxon>
        <taxon>Basidiomycota</taxon>
        <taxon>Agaricomycotina</taxon>
        <taxon>Tremellomycetes</taxon>
        <taxon>Tremellales</taxon>
        <taxon>Cryptococcaceae</taxon>
        <taxon>Cryptococcus</taxon>
        <taxon>Cryptococcus neoformans species complex</taxon>
    </lineage>
</organism>
<dbReference type="OrthoDB" id="2571194at2759"/>
<dbReference type="Proteomes" id="UP000199727">
    <property type="component" value="Unassembled WGS sequence"/>
</dbReference>